<evidence type="ECO:0000313" key="2">
    <source>
        <dbReference type="Proteomes" id="UP000799757"/>
    </source>
</evidence>
<reference evidence="1" key="1">
    <citation type="journal article" date="2020" name="Stud. Mycol.">
        <title>101 Dothideomycetes genomes: a test case for predicting lifestyles and emergence of pathogens.</title>
        <authorList>
            <person name="Haridas S."/>
            <person name="Albert R."/>
            <person name="Binder M."/>
            <person name="Bloem J."/>
            <person name="Labutti K."/>
            <person name="Salamov A."/>
            <person name="Andreopoulos B."/>
            <person name="Baker S."/>
            <person name="Barry K."/>
            <person name="Bills G."/>
            <person name="Bluhm B."/>
            <person name="Cannon C."/>
            <person name="Castanera R."/>
            <person name="Culley D."/>
            <person name="Daum C."/>
            <person name="Ezra D."/>
            <person name="Gonzalez J."/>
            <person name="Henrissat B."/>
            <person name="Kuo A."/>
            <person name="Liang C."/>
            <person name="Lipzen A."/>
            <person name="Lutzoni F."/>
            <person name="Magnuson J."/>
            <person name="Mondo S."/>
            <person name="Nolan M."/>
            <person name="Ohm R."/>
            <person name="Pangilinan J."/>
            <person name="Park H.-J."/>
            <person name="Ramirez L."/>
            <person name="Alfaro M."/>
            <person name="Sun H."/>
            <person name="Tritt A."/>
            <person name="Yoshinaga Y."/>
            <person name="Zwiers L.-H."/>
            <person name="Turgeon B."/>
            <person name="Goodwin S."/>
            <person name="Spatafora J."/>
            <person name="Crous P."/>
            <person name="Grigoriev I."/>
        </authorList>
    </citation>
    <scope>NUCLEOTIDE SEQUENCE</scope>
    <source>
        <strain evidence="1">CBS 109.77</strain>
    </source>
</reference>
<dbReference type="AlphaFoldDB" id="A0A6A6WRS4"/>
<protein>
    <submittedName>
        <fullName evidence="1">Uncharacterized protein</fullName>
    </submittedName>
</protein>
<organism evidence="1 2">
    <name type="scientific">Melanomma pulvis-pyrius CBS 109.77</name>
    <dbReference type="NCBI Taxonomy" id="1314802"/>
    <lineage>
        <taxon>Eukaryota</taxon>
        <taxon>Fungi</taxon>
        <taxon>Dikarya</taxon>
        <taxon>Ascomycota</taxon>
        <taxon>Pezizomycotina</taxon>
        <taxon>Dothideomycetes</taxon>
        <taxon>Pleosporomycetidae</taxon>
        <taxon>Pleosporales</taxon>
        <taxon>Melanommataceae</taxon>
        <taxon>Melanomma</taxon>
    </lineage>
</organism>
<keyword evidence="2" id="KW-1185">Reference proteome</keyword>
<dbReference type="Proteomes" id="UP000799757">
    <property type="component" value="Unassembled WGS sequence"/>
</dbReference>
<accession>A0A6A6WRS4</accession>
<sequence>MCMYENVRGTPLAVVHLKGLRQMIDLRGGINNLPIDQGQHLSEMAFLQDMMHASCSNVPPVMFDICPPVLRDTRRSGLECWYPQSPLRVLNDTGFLRPTLEPQSSFEILNDAFDSFEMLCIEAFDPETASDEAEIFQNRLDKIWTRLEKCEGNTSDEVPLTNRERAEHAIRVAARIHFRAVTLKIQHEDEVNRNDLMTLHGILRKIDLRFWKVAHYVYLWVLLTGGAASCKHSNVRPYFVSEIMRLGLSIGLFDWQSFRQPMGNFLWLQHFLRREACSLHREQVDVSG</sequence>
<dbReference type="PANTHER" id="PTHR37540:SF5">
    <property type="entry name" value="TRANSCRIPTION FACTOR DOMAIN-CONTAINING PROTEIN"/>
    <property type="match status" value="1"/>
</dbReference>
<dbReference type="EMBL" id="MU002405">
    <property type="protein sequence ID" value="KAF2786792.1"/>
    <property type="molecule type" value="Genomic_DNA"/>
</dbReference>
<name>A0A6A6WRS4_9PLEO</name>
<proteinExistence type="predicted"/>
<dbReference type="OrthoDB" id="4159781at2759"/>
<gene>
    <name evidence="1" type="ORF">K505DRAFT_317818</name>
</gene>
<dbReference type="PANTHER" id="PTHR37540">
    <property type="entry name" value="TRANSCRIPTION FACTOR (ACR-2), PUTATIVE-RELATED-RELATED"/>
    <property type="match status" value="1"/>
</dbReference>
<evidence type="ECO:0000313" key="1">
    <source>
        <dbReference type="EMBL" id="KAF2786792.1"/>
    </source>
</evidence>